<evidence type="ECO:0000313" key="2">
    <source>
        <dbReference type="EMBL" id="GAG85826.1"/>
    </source>
</evidence>
<dbReference type="EMBL" id="BART01018094">
    <property type="protein sequence ID" value="GAG85826.1"/>
    <property type="molecule type" value="Genomic_DNA"/>
</dbReference>
<evidence type="ECO:0000256" key="1">
    <source>
        <dbReference type="SAM" id="MobiDB-lite"/>
    </source>
</evidence>
<organism evidence="2">
    <name type="scientific">marine sediment metagenome</name>
    <dbReference type="NCBI Taxonomy" id="412755"/>
    <lineage>
        <taxon>unclassified sequences</taxon>
        <taxon>metagenomes</taxon>
        <taxon>ecological metagenomes</taxon>
    </lineage>
</organism>
<proteinExistence type="predicted"/>
<reference evidence="2" key="1">
    <citation type="journal article" date="2014" name="Front. Microbiol.">
        <title>High frequency of phylogenetically diverse reductive dehalogenase-homologous genes in deep subseafloor sedimentary metagenomes.</title>
        <authorList>
            <person name="Kawai M."/>
            <person name="Futagami T."/>
            <person name="Toyoda A."/>
            <person name="Takaki Y."/>
            <person name="Nishi S."/>
            <person name="Hori S."/>
            <person name="Arai W."/>
            <person name="Tsubouchi T."/>
            <person name="Morono Y."/>
            <person name="Uchiyama I."/>
            <person name="Ito T."/>
            <person name="Fujiyama A."/>
            <person name="Inagaki F."/>
            <person name="Takami H."/>
        </authorList>
    </citation>
    <scope>NUCLEOTIDE SEQUENCE</scope>
    <source>
        <strain evidence="2">Expedition CK06-06</strain>
    </source>
</reference>
<accession>X1CNJ1</accession>
<sequence>MSDWSKLGSVGIAKVISSIPRGGGEEGTMFAFKIKKVKWSEGKYCMDVIVRTPDLGVVLASKRWDLYPSMLPDELQSAIDCDVFDDSWFICECVVNERSKTARTKFKLIDTQGGLSGAAGRPADALLPTATMANQPEQEGPSKPAAVESVVMGASPGSERGQPQG</sequence>
<dbReference type="AlphaFoldDB" id="X1CNJ1"/>
<gene>
    <name evidence="2" type="ORF">S01H4_34217</name>
</gene>
<comment type="caution">
    <text evidence="2">The sequence shown here is derived from an EMBL/GenBank/DDBJ whole genome shotgun (WGS) entry which is preliminary data.</text>
</comment>
<name>X1CNJ1_9ZZZZ</name>
<feature type="region of interest" description="Disordered" evidence="1">
    <location>
        <begin position="114"/>
        <end position="165"/>
    </location>
</feature>
<feature type="non-terminal residue" evidence="2">
    <location>
        <position position="165"/>
    </location>
</feature>
<protein>
    <submittedName>
        <fullName evidence="2">Uncharacterized protein</fullName>
    </submittedName>
</protein>